<evidence type="ECO:0000313" key="2">
    <source>
        <dbReference type="Proteomes" id="UP000319483"/>
    </source>
</evidence>
<comment type="caution">
    <text evidence="1">The sequence shown here is derived from an EMBL/GenBank/DDBJ whole genome shotgun (WGS) entry which is preliminary data.</text>
</comment>
<sequence>MIDFNEDIISYKSLGNIEIGRYVEFYADELYENFDVEESTWEKPSSSNKVGYELKYLYCLNNGTITISTN</sequence>
<organism evidence="1 2">
    <name type="scientific">Gilliamella apicola</name>
    <dbReference type="NCBI Taxonomy" id="1196095"/>
    <lineage>
        <taxon>Bacteria</taxon>
        <taxon>Pseudomonadati</taxon>
        <taxon>Pseudomonadota</taxon>
        <taxon>Gammaproteobacteria</taxon>
        <taxon>Orbales</taxon>
        <taxon>Orbaceae</taxon>
        <taxon>Gilliamella</taxon>
    </lineage>
</organism>
<gene>
    <name evidence="1" type="ORF">FPQ15_00960</name>
</gene>
<dbReference type="EMBL" id="VMHM01000001">
    <property type="protein sequence ID" value="TSK06436.1"/>
    <property type="molecule type" value="Genomic_DNA"/>
</dbReference>
<evidence type="ECO:0000313" key="1">
    <source>
        <dbReference type="EMBL" id="TSK06436.1"/>
    </source>
</evidence>
<accession>A0A556SZB8</accession>
<name>A0A556SZB8_9GAMM</name>
<dbReference type="Proteomes" id="UP000319483">
    <property type="component" value="Unassembled WGS sequence"/>
</dbReference>
<proteinExistence type="predicted"/>
<reference evidence="1 2" key="1">
    <citation type="submission" date="2019-07" db="EMBL/GenBank/DDBJ databases">
        <title>Gilliamella genomes.</title>
        <authorList>
            <person name="Zheng H."/>
        </authorList>
    </citation>
    <scope>NUCLEOTIDE SEQUENCE [LARGE SCALE GENOMIC DNA]</scope>
    <source>
        <strain evidence="1 2">W8127</strain>
    </source>
</reference>
<dbReference type="RefSeq" id="WP_144091192.1">
    <property type="nucleotide sequence ID" value="NZ_VMHM01000001.1"/>
</dbReference>
<dbReference type="AlphaFoldDB" id="A0A556SZB8"/>
<protein>
    <submittedName>
        <fullName evidence="1">Uncharacterized protein</fullName>
    </submittedName>
</protein>